<comment type="caution">
    <text evidence="5">The sequence shown here is derived from an EMBL/GenBank/DDBJ whole genome shotgun (WGS) entry which is preliminary data.</text>
</comment>
<dbReference type="PANTHER" id="PTHR30154:SF34">
    <property type="entry name" value="TRANSCRIPTIONAL REGULATOR AZLB"/>
    <property type="match status" value="1"/>
</dbReference>
<keyword evidence="1" id="KW-0805">Transcription regulation</keyword>
<feature type="domain" description="HTH asnC-type" evidence="4">
    <location>
        <begin position="16"/>
        <end position="71"/>
    </location>
</feature>
<protein>
    <submittedName>
        <fullName evidence="5">AsnC family transcriptional regulator</fullName>
    </submittedName>
</protein>
<keyword evidence="3" id="KW-0804">Transcription</keyword>
<evidence type="ECO:0000256" key="2">
    <source>
        <dbReference type="ARBA" id="ARBA00023125"/>
    </source>
</evidence>
<dbReference type="InterPro" id="IPR036390">
    <property type="entry name" value="WH_DNA-bd_sf"/>
</dbReference>
<dbReference type="InterPro" id="IPR019885">
    <property type="entry name" value="Tscrpt_reg_HTH_AsnC-type_CS"/>
</dbReference>
<dbReference type="PANTHER" id="PTHR30154">
    <property type="entry name" value="LEUCINE-RESPONSIVE REGULATORY PROTEIN"/>
    <property type="match status" value="1"/>
</dbReference>
<dbReference type="InterPro" id="IPR036388">
    <property type="entry name" value="WH-like_DNA-bd_sf"/>
</dbReference>
<dbReference type="SMART" id="SM00344">
    <property type="entry name" value="HTH_ASNC"/>
    <property type="match status" value="1"/>
</dbReference>
<dbReference type="Gene3D" id="1.10.10.10">
    <property type="entry name" value="Winged helix-like DNA-binding domain superfamily/Winged helix DNA-binding domain"/>
    <property type="match status" value="1"/>
</dbReference>
<accession>A0ABQ0SDD7</accession>
<dbReference type="InterPro" id="IPR011008">
    <property type="entry name" value="Dimeric_a/b-barrel"/>
</dbReference>
<dbReference type="Proteomes" id="UP000319478">
    <property type="component" value="Unassembled WGS sequence"/>
</dbReference>
<dbReference type="InterPro" id="IPR019887">
    <property type="entry name" value="Tscrpt_reg_AsnC/Lrp_C"/>
</dbReference>
<dbReference type="SUPFAM" id="SSF46785">
    <property type="entry name" value="Winged helix' DNA-binding domain"/>
    <property type="match status" value="1"/>
</dbReference>
<dbReference type="Pfam" id="PF01037">
    <property type="entry name" value="AsnC_trans_reg"/>
    <property type="match status" value="1"/>
</dbReference>
<dbReference type="InterPro" id="IPR019888">
    <property type="entry name" value="Tscrpt_reg_AsnC-like"/>
</dbReference>
<evidence type="ECO:0000259" key="4">
    <source>
        <dbReference type="PROSITE" id="PS50956"/>
    </source>
</evidence>
<dbReference type="EMBL" id="BJNN01000071">
    <property type="protein sequence ID" value="GEC63261.1"/>
    <property type="molecule type" value="Genomic_DNA"/>
</dbReference>
<dbReference type="Gene3D" id="3.30.70.920">
    <property type="match status" value="1"/>
</dbReference>
<sequence length="155" mass="17909">MAEYCIMIVDRVNDSILRHLSHDGRMTNADLAQKVGLSPSACLRRVKLLEKQGIICGYRAMIDERSVHGMTTVIVHITLERQTDECQRRFEARVRDCPDVRECYLMTGDADYLLRVEVRDTADYERIHKEELSRMPGVARIQSNFAIRTVIRKPS</sequence>
<dbReference type="PRINTS" id="PR00033">
    <property type="entry name" value="HTHASNC"/>
</dbReference>
<reference evidence="5 6" key="1">
    <citation type="submission" date="2019-06" db="EMBL/GenBank/DDBJ databases">
        <title>Whole genome shotgun sequence of Komagataeibacter hansenii NBRC 14820.</title>
        <authorList>
            <person name="Hosoyama A."/>
            <person name="Uohara A."/>
            <person name="Ohji S."/>
            <person name="Ichikawa N."/>
        </authorList>
    </citation>
    <scope>NUCLEOTIDE SEQUENCE [LARGE SCALE GENOMIC DNA]</scope>
    <source>
        <strain evidence="5 6">NBRC 14820</strain>
    </source>
</reference>
<dbReference type="Pfam" id="PF13412">
    <property type="entry name" value="HTH_24"/>
    <property type="match status" value="1"/>
</dbReference>
<evidence type="ECO:0000313" key="6">
    <source>
        <dbReference type="Proteomes" id="UP000319478"/>
    </source>
</evidence>
<keyword evidence="2" id="KW-0238">DNA-binding</keyword>
<name>A0ABQ0SDD7_NOVHA</name>
<dbReference type="InterPro" id="IPR000485">
    <property type="entry name" value="AsnC-type_HTH_dom"/>
</dbReference>
<dbReference type="CDD" id="cd00090">
    <property type="entry name" value="HTH_ARSR"/>
    <property type="match status" value="1"/>
</dbReference>
<evidence type="ECO:0000313" key="5">
    <source>
        <dbReference type="EMBL" id="GEC63261.1"/>
    </source>
</evidence>
<proteinExistence type="predicted"/>
<evidence type="ECO:0000256" key="3">
    <source>
        <dbReference type="ARBA" id="ARBA00023163"/>
    </source>
</evidence>
<dbReference type="PROSITE" id="PS00519">
    <property type="entry name" value="HTH_ASNC_1"/>
    <property type="match status" value="1"/>
</dbReference>
<gene>
    <name evidence="5" type="ORF">GHA01_11100</name>
</gene>
<dbReference type="InterPro" id="IPR011991">
    <property type="entry name" value="ArsR-like_HTH"/>
</dbReference>
<organism evidence="5 6">
    <name type="scientific">Novacetimonas hansenii</name>
    <name type="common">Komagataeibacter hansenii</name>
    <dbReference type="NCBI Taxonomy" id="436"/>
    <lineage>
        <taxon>Bacteria</taxon>
        <taxon>Pseudomonadati</taxon>
        <taxon>Pseudomonadota</taxon>
        <taxon>Alphaproteobacteria</taxon>
        <taxon>Acetobacterales</taxon>
        <taxon>Acetobacteraceae</taxon>
        <taxon>Novacetimonas</taxon>
    </lineage>
</organism>
<dbReference type="SUPFAM" id="SSF54909">
    <property type="entry name" value="Dimeric alpha+beta barrel"/>
    <property type="match status" value="1"/>
</dbReference>
<evidence type="ECO:0000256" key="1">
    <source>
        <dbReference type="ARBA" id="ARBA00023015"/>
    </source>
</evidence>
<keyword evidence="6" id="KW-1185">Reference proteome</keyword>
<dbReference type="PROSITE" id="PS50956">
    <property type="entry name" value="HTH_ASNC_2"/>
    <property type="match status" value="1"/>
</dbReference>